<organism evidence="1 2">
    <name type="scientific">Setaria italica</name>
    <name type="common">Foxtail millet</name>
    <name type="synonym">Panicum italicum</name>
    <dbReference type="NCBI Taxonomy" id="4555"/>
    <lineage>
        <taxon>Eukaryota</taxon>
        <taxon>Viridiplantae</taxon>
        <taxon>Streptophyta</taxon>
        <taxon>Embryophyta</taxon>
        <taxon>Tracheophyta</taxon>
        <taxon>Spermatophyta</taxon>
        <taxon>Magnoliopsida</taxon>
        <taxon>Liliopsida</taxon>
        <taxon>Poales</taxon>
        <taxon>Poaceae</taxon>
        <taxon>PACMAD clade</taxon>
        <taxon>Panicoideae</taxon>
        <taxon>Panicodae</taxon>
        <taxon>Paniceae</taxon>
        <taxon>Cenchrinae</taxon>
        <taxon>Setaria</taxon>
    </lineage>
</organism>
<dbReference type="Gramene" id="KQL07347">
    <property type="protein sequence ID" value="KQL07347"/>
    <property type="gene ID" value="SETIT_004550mg"/>
</dbReference>
<keyword evidence="2" id="KW-1185">Reference proteome</keyword>
<evidence type="ECO:0000313" key="2">
    <source>
        <dbReference type="Proteomes" id="UP000004995"/>
    </source>
</evidence>
<dbReference type="HOGENOM" id="CLU_1819208_0_0_1"/>
<reference evidence="1" key="2">
    <citation type="submission" date="2018-08" db="UniProtKB">
        <authorList>
            <consortium name="EnsemblPlants"/>
        </authorList>
    </citation>
    <scope>IDENTIFICATION</scope>
    <source>
        <strain evidence="1">Yugu1</strain>
    </source>
</reference>
<dbReference type="Proteomes" id="UP000004995">
    <property type="component" value="Unassembled WGS sequence"/>
</dbReference>
<dbReference type="InParanoid" id="K3XRK7"/>
<protein>
    <recommendedName>
        <fullName evidence="3">Reverse transcriptase zinc-binding domain-containing protein</fullName>
    </recommendedName>
</protein>
<dbReference type="EnsemblPlants" id="KQL07347">
    <property type="protein sequence ID" value="KQL07347"/>
    <property type="gene ID" value="SETIT_004550mg"/>
</dbReference>
<dbReference type="OMA" id="DRSHIDV"/>
<dbReference type="EMBL" id="AGNK02003334">
    <property type="status" value="NOT_ANNOTATED_CDS"/>
    <property type="molecule type" value="Genomic_DNA"/>
</dbReference>
<evidence type="ECO:0000313" key="1">
    <source>
        <dbReference type="EnsemblPlants" id="KQL07347"/>
    </source>
</evidence>
<name>K3XRK7_SETIT</name>
<accession>K3XRK7</accession>
<proteinExistence type="predicted"/>
<evidence type="ECO:0008006" key="3">
    <source>
        <dbReference type="Google" id="ProtNLM"/>
    </source>
</evidence>
<sequence length="142" mass="16381">MSIPVVRVGEQAMHCSTAANILISSSCELCGQEENCDRIIFHCQFALHVWNSLGFQTGNATVKALWTVARPTTVPARHYSGFLLLVCWLLWKQRNDLVFQHVQPSHPRFWAQCRDEARLWSLRLKQEEQYVADAWCSLFISM</sequence>
<dbReference type="PROSITE" id="PS51257">
    <property type="entry name" value="PROKAR_LIPOPROTEIN"/>
    <property type="match status" value="1"/>
</dbReference>
<reference evidence="2" key="1">
    <citation type="journal article" date="2012" name="Nat. Biotechnol.">
        <title>Reference genome sequence of the model plant Setaria.</title>
        <authorList>
            <person name="Bennetzen J.L."/>
            <person name="Schmutz J."/>
            <person name="Wang H."/>
            <person name="Percifield R."/>
            <person name="Hawkins J."/>
            <person name="Pontaroli A.C."/>
            <person name="Estep M."/>
            <person name="Feng L."/>
            <person name="Vaughn J.N."/>
            <person name="Grimwood J."/>
            <person name="Jenkins J."/>
            <person name="Barry K."/>
            <person name="Lindquist E."/>
            <person name="Hellsten U."/>
            <person name="Deshpande S."/>
            <person name="Wang X."/>
            <person name="Wu X."/>
            <person name="Mitros T."/>
            <person name="Triplett J."/>
            <person name="Yang X."/>
            <person name="Ye C.Y."/>
            <person name="Mauro-Herrera M."/>
            <person name="Wang L."/>
            <person name="Li P."/>
            <person name="Sharma M."/>
            <person name="Sharma R."/>
            <person name="Ronald P.C."/>
            <person name="Panaud O."/>
            <person name="Kellogg E.A."/>
            <person name="Brutnell T.P."/>
            <person name="Doust A.N."/>
            <person name="Tuskan G.A."/>
            <person name="Rokhsar D."/>
            <person name="Devos K.M."/>
        </authorList>
    </citation>
    <scope>NUCLEOTIDE SEQUENCE [LARGE SCALE GENOMIC DNA]</scope>
    <source>
        <strain evidence="2">cv. Yugu1</strain>
    </source>
</reference>
<dbReference type="AlphaFoldDB" id="K3XRK7"/>